<dbReference type="Gene3D" id="3.90.79.10">
    <property type="entry name" value="Nucleoside Triphosphate Pyrophosphohydrolase"/>
    <property type="match status" value="1"/>
</dbReference>
<evidence type="ECO:0000256" key="1">
    <source>
        <dbReference type="ARBA" id="ARBA00001946"/>
    </source>
</evidence>
<dbReference type="InterPro" id="IPR015797">
    <property type="entry name" value="NUDIX_hydrolase-like_dom_sf"/>
</dbReference>
<dbReference type="EMBL" id="FOCI01000014">
    <property type="protein sequence ID" value="SEN36017.1"/>
    <property type="molecule type" value="Genomic_DNA"/>
</dbReference>
<dbReference type="AlphaFoldDB" id="A0A1H8FXQ4"/>
<dbReference type="GO" id="GO:0008486">
    <property type="term" value="F:diphosphoinositol-polyphosphate diphosphatase activity"/>
    <property type="evidence" value="ECO:0007669"/>
    <property type="project" value="TreeGrafter"/>
</dbReference>
<keyword evidence="4" id="KW-0460">Magnesium</keyword>
<keyword evidence="3" id="KW-0378">Hydrolase</keyword>
<comment type="cofactor">
    <cofactor evidence="1">
        <name>Mg(2+)</name>
        <dbReference type="ChEBI" id="CHEBI:18420"/>
    </cofactor>
</comment>
<sequence>MTDDTSPPPTKQPTQQLPPRAQLPLKLRGGKTAVRGQFAALCWRRDADGAVEVCLVTGRRSGRWILPKGWPMHNQTPADAAATEAWEEAGLRGTPSDRCLGVYADVKPLSRRGTPVVVLVYPLEVHHAAVIWPEVRERKRRWFPQGHAASRLSNPTLRRIVEQFDPDMA</sequence>
<dbReference type="GO" id="GO:0071543">
    <property type="term" value="P:diphosphoinositol polyphosphate metabolic process"/>
    <property type="evidence" value="ECO:0007669"/>
    <property type="project" value="TreeGrafter"/>
</dbReference>
<dbReference type="GO" id="GO:1901911">
    <property type="term" value="P:adenosine 5'-(hexahydrogen pentaphosphate) catabolic process"/>
    <property type="evidence" value="ECO:0007669"/>
    <property type="project" value="TreeGrafter"/>
</dbReference>
<gene>
    <name evidence="6" type="ORF">SAMN04488003_11414</name>
</gene>
<dbReference type="PANTHER" id="PTHR12629">
    <property type="entry name" value="DIPHOSPHOINOSITOL POLYPHOSPHATE PHOSPHOHYDROLASE"/>
    <property type="match status" value="1"/>
</dbReference>
<dbReference type="SUPFAM" id="SSF55811">
    <property type="entry name" value="Nudix"/>
    <property type="match status" value="1"/>
</dbReference>
<feature type="domain" description="Nudix hydrolase" evidence="5">
    <location>
        <begin position="33"/>
        <end position="165"/>
    </location>
</feature>
<dbReference type="Pfam" id="PF00293">
    <property type="entry name" value="NUDIX"/>
    <property type="match status" value="1"/>
</dbReference>
<dbReference type="GO" id="GO:0046872">
    <property type="term" value="F:metal ion binding"/>
    <property type="evidence" value="ECO:0007669"/>
    <property type="project" value="UniProtKB-KW"/>
</dbReference>
<dbReference type="GO" id="GO:0034431">
    <property type="term" value="F:bis(5'-adenosyl)-hexaphosphatase activity"/>
    <property type="evidence" value="ECO:0007669"/>
    <property type="project" value="TreeGrafter"/>
</dbReference>
<evidence type="ECO:0000259" key="5">
    <source>
        <dbReference type="PROSITE" id="PS51462"/>
    </source>
</evidence>
<proteinExistence type="predicted"/>
<evidence type="ECO:0000256" key="2">
    <source>
        <dbReference type="ARBA" id="ARBA00022723"/>
    </source>
</evidence>
<dbReference type="STRING" id="245187.SAMN04488003_11414"/>
<dbReference type="InterPro" id="IPR000086">
    <property type="entry name" value="NUDIX_hydrolase_dom"/>
</dbReference>
<accession>A0A1H8FXQ4</accession>
<dbReference type="RefSeq" id="WP_245731503.1">
    <property type="nucleotide sequence ID" value="NZ_FOCI01000014.1"/>
</dbReference>
<evidence type="ECO:0000256" key="4">
    <source>
        <dbReference type="ARBA" id="ARBA00022842"/>
    </source>
</evidence>
<protein>
    <submittedName>
        <fullName evidence="6">NUDIX domain-containing protein</fullName>
    </submittedName>
</protein>
<dbReference type="PANTHER" id="PTHR12629:SF0">
    <property type="entry name" value="DIPHOSPHOINOSITOL-POLYPHOSPHATE DIPHOSPHATASE"/>
    <property type="match status" value="1"/>
</dbReference>
<dbReference type="GO" id="GO:1901907">
    <property type="term" value="P:diadenosine pentaphosphate catabolic process"/>
    <property type="evidence" value="ECO:0007669"/>
    <property type="project" value="TreeGrafter"/>
</dbReference>
<dbReference type="PROSITE" id="PS51462">
    <property type="entry name" value="NUDIX"/>
    <property type="match status" value="1"/>
</dbReference>
<keyword evidence="2" id="KW-0479">Metal-binding</keyword>
<reference evidence="6 7" key="1">
    <citation type="submission" date="2016-10" db="EMBL/GenBank/DDBJ databases">
        <authorList>
            <person name="de Groot N.N."/>
        </authorList>
    </citation>
    <scope>NUCLEOTIDE SEQUENCE [LARGE SCALE GENOMIC DNA]</scope>
    <source>
        <strain evidence="6 7">DSM 16213</strain>
    </source>
</reference>
<dbReference type="CDD" id="cd04666">
    <property type="entry name" value="NUDIX_DIPP2_like_Nudt4"/>
    <property type="match status" value="1"/>
</dbReference>
<evidence type="ECO:0000256" key="3">
    <source>
        <dbReference type="ARBA" id="ARBA00022801"/>
    </source>
</evidence>
<evidence type="ECO:0000313" key="6">
    <source>
        <dbReference type="EMBL" id="SEN36017.1"/>
    </source>
</evidence>
<dbReference type="InterPro" id="IPR047198">
    <property type="entry name" value="DDP-like_NUDIX"/>
</dbReference>
<dbReference type="GO" id="GO:1901909">
    <property type="term" value="P:diadenosine hexaphosphate catabolic process"/>
    <property type="evidence" value="ECO:0007669"/>
    <property type="project" value="TreeGrafter"/>
</dbReference>
<name>A0A1H8FXQ4_9RHOB</name>
<organism evidence="6 7">
    <name type="scientific">Loktanella fryxellensis</name>
    <dbReference type="NCBI Taxonomy" id="245187"/>
    <lineage>
        <taxon>Bacteria</taxon>
        <taxon>Pseudomonadati</taxon>
        <taxon>Pseudomonadota</taxon>
        <taxon>Alphaproteobacteria</taxon>
        <taxon>Rhodobacterales</taxon>
        <taxon>Roseobacteraceae</taxon>
        <taxon>Loktanella</taxon>
    </lineage>
</organism>
<evidence type="ECO:0000313" key="7">
    <source>
        <dbReference type="Proteomes" id="UP000199585"/>
    </source>
</evidence>
<dbReference type="GO" id="GO:0000298">
    <property type="term" value="F:endopolyphosphatase activity"/>
    <property type="evidence" value="ECO:0007669"/>
    <property type="project" value="TreeGrafter"/>
</dbReference>
<dbReference type="Proteomes" id="UP000199585">
    <property type="component" value="Unassembled WGS sequence"/>
</dbReference>
<keyword evidence="7" id="KW-1185">Reference proteome</keyword>
<dbReference type="GO" id="GO:0005737">
    <property type="term" value="C:cytoplasm"/>
    <property type="evidence" value="ECO:0007669"/>
    <property type="project" value="TreeGrafter"/>
</dbReference>
<dbReference type="GO" id="GO:0034432">
    <property type="term" value="F:bis(5'-adenosyl)-pentaphosphatase activity"/>
    <property type="evidence" value="ECO:0007669"/>
    <property type="project" value="TreeGrafter"/>
</dbReference>